<organism evidence="1 2">
    <name type="scientific">Sagittula stellata (strain ATCC 700073 / DSM 11524 / E-37)</name>
    <dbReference type="NCBI Taxonomy" id="388399"/>
    <lineage>
        <taxon>Bacteria</taxon>
        <taxon>Pseudomonadati</taxon>
        <taxon>Pseudomonadota</taxon>
        <taxon>Alphaproteobacteria</taxon>
        <taxon>Rhodobacterales</taxon>
        <taxon>Roseobacteraceae</taxon>
        <taxon>Sagittula</taxon>
    </lineage>
</organism>
<comment type="caution">
    <text evidence="1">The sequence shown here is derived from an EMBL/GenBank/DDBJ whole genome shotgun (WGS) entry which is preliminary data.</text>
</comment>
<dbReference type="Proteomes" id="UP000005713">
    <property type="component" value="Unassembled WGS sequence"/>
</dbReference>
<reference evidence="1 2" key="1">
    <citation type="submission" date="2006-06" db="EMBL/GenBank/DDBJ databases">
        <authorList>
            <person name="Moran M.A."/>
            <person name="Ferriera S."/>
            <person name="Johnson J."/>
            <person name="Kravitz S."/>
            <person name="Beeson K."/>
            <person name="Sutton G."/>
            <person name="Rogers Y.-H."/>
            <person name="Friedman R."/>
            <person name="Frazier M."/>
            <person name="Venter J.C."/>
        </authorList>
    </citation>
    <scope>NUCLEOTIDE SEQUENCE [LARGE SCALE GENOMIC DNA]</scope>
    <source>
        <strain evidence="1 2">E-37</strain>
    </source>
</reference>
<dbReference type="AlphaFoldDB" id="A3K3G3"/>
<sequence length="29" mass="3392">MLGHMSCGVFLHKQDYVMPDRLGKREMPD</sequence>
<accession>A3K3G3</accession>
<evidence type="ECO:0000313" key="1">
    <source>
        <dbReference type="EMBL" id="EBA08077.1"/>
    </source>
</evidence>
<proteinExistence type="predicted"/>
<name>A3K3G3_SAGS3</name>
<dbReference type="EMBL" id="AAYA01000006">
    <property type="protein sequence ID" value="EBA08077.1"/>
    <property type="molecule type" value="Genomic_DNA"/>
</dbReference>
<evidence type="ECO:0000313" key="2">
    <source>
        <dbReference type="Proteomes" id="UP000005713"/>
    </source>
</evidence>
<gene>
    <name evidence="1" type="ORF">SSE37_11054</name>
</gene>
<protein>
    <submittedName>
        <fullName evidence="1">Uncharacterized protein</fullName>
    </submittedName>
</protein>
<keyword evidence="2" id="KW-1185">Reference proteome</keyword>